<feature type="transmembrane region" description="Helical" evidence="6">
    <location>
        <begin position="123"/>
        <end position="144"/>
    </location>
</feature>
<feature type="domain" description="EamA" evidence="7">
    <location>
        <begin position="12"/>
        <end position="139"/>
    </location>
</feature>
<feature type="transmembrane region" description="Helical" evidence="6">
    <location>
        <begin position="272"/>
        <end position="289"/>
    </location>
</feature>
<evidence type="ECO:0000256" key="3">
    <source>
        <dbReference type="ARBA" id="ARBA00022692"/>
    </source>
</evidence>
<comment type="similarity">
    <text evidence="2">Belongs to the EamA transporter family.</text>
</comment>
<keyword evidence="5 6" id="KW-0472">Membrane</keyword>
<keyword evidence="3 6" id="KW-0812">Transmembrane</keyword>
<sequence>MTQKPTLKAWGLLIGLSLIWGSSFILIKKGLLGLTSMEVGSLRILSAALVLLPFAIKNLKKVKRAHLLPLISVGFVGSFLPAFLFAIAQTRLESSVTGVLNALTPLFTMLVGFLIYKQSQRPQVFLGIGVGFVGTALLVMAGSGGDLSSFNYYALFVIAATLMYALNLNVIKHHLHGLKSMTITSVSLLFVGPLAAIQLLFFSEFTTKLMTVDGTLLATGYILTLGIVGTAFALLIFNKLVSLTDPVFTSSVTYIIPIVAVCWGVLDGEVLLTAHVIGIALVLVGVFLANRAGRKARA</sequence>
<dbReference type="InterPro" id="IPR037185">
    <property type="entry name" value="EmrE-like"/>
</dbReference>
<dbReference type="InterPro" id="IPR050638">
    <property type="entry name" value="AA-Vitamin_Transporters"/>
</dbReference>
<feature type="transmembrane region" description="Helical" evidence="6">
    <location>
        <begin position="39"/>
        <end position="56"/>
    </location>
</feature>
<dbReference type="AlphaFoldDB" id="A0A3D9L398"/>
<dbReference type="PANTHER" id="PTHR32322">
    <property type="entry name" value="INNER MEMBRANE TRANSPORTER"/>
    <property type="match status" value="1"/>
</dbReference>
<evidence type="ECO:0000259" key="7">
    <source>
        <dbReference type="Pfam" id="PF00892"/>
    </source>
</evidence>
<dbReference type="GO" id="GO:0016020">
    <property type="term" value="C:membrane"/>
    <property type="evidence" value="ECO:0007669"/>
    <property type="project" value="UniProtKB-SubCell"/>
</dbReference>
<dbReference type="Pfam" id="PF00892">
    <property type="entry name" value="EamA"/>
    <property type="match status" value="2"/>
</dbReference>
<feature type="transmembrane region" description="Helical" evidence="6">
    <location>
        <begin position="183"/>
        <end position="202"/>
    </location>
</feature>
<dbReference type="Gene3D" id="1.10.3730.20">
    <property type="match status" value="1"/>
</dbReference>
<keyword evidence="4 6" id="KW-1133">Transmembrane helix</keyword>
<feature type="transmembrane region" description="Helical" evidence="6">
    <location>
        <begin position="150"/>
        <end position="171"/>
    </location>
</feature>
<organism evidence="8 9">
    <name type="scientific">Marinoscillum furvescens DSM 4134</name>
    <dbReference type="NCBI Taxonomy" id="1122208"/>
    <lineage>
        <taxon>Bacteria</taxon>
        <taxon>Pseudomonadati</taxon>
        <taxon>Bacteroidota</taxon>
        <taxon>Cytophagia</taxon>
        <taxon>Cytophagales</taxon>
        <taxon>Reichenbachiellaceae</taxon>
        <taxon>Marinoscillum</taxon>
    </lineage>
</organism>
<feature type="domain" description="EamA" evidence="7">
    <location>
        <begin position="153"/>
        <end position="290"/>
    </location>
</feature>
<evidence type="ECO:0000256" key="4">
    <source>
        <dbReference type="ARBA" id="ARBA00022989"/>
    </source>
</evidence>
<evidence type="ECO:0000256" key="5">
    <source>
        <dbReference type="ARBA" id="ARBA00023136"/>
    </source>
</evidence>
<dbReference type="RefSeq" id="WP_115868104.1">
    <property type="nucleotide sequence ID" value="NZ_QREG01000008.1"/>
</dbReference>
<feature type="transmembrane region" description="Helical" evidence="6">
    <location>
        <begin position="7"/>
        <end position="27"/>
    </location>
</feature>
<evidence type="ECO:0000313" key="9">
    <source>
        <dbReference type="Proteomes" id="UP000256779"/>
    </source>
</evidence>
<dbReference type="SUPFAM" id="SSF103481">
    <property type="entry name" value="Multidrug resistance efflux transporter EmrE"/>
    <property type="match status" value="2"/>
</dbReference>
<dbReference type="OrthoDB" id="1117213at2"/>
<evidence type="ECO:0000256" key="2">
    <source>
        <dbReference type="ARBA" id="ARBA00007362"/>
    </source>
</evidence>
<dbReference type="EMBL" id="QREG01000008">
    <property type="protein sequence ID" value="RED99576.1"/>
    <property type="molecule type" value="Genomic_DNA"/>
</dbReference>
<keyword evidence="9" id="KW-1185">Reference proteome</keyword>
<dbReference type="PANTHER" id="PTHR32322:SF2">
    <property type="entry name" value="EAMA DOMAIN-CONTAINING PROTEIN"/>
    <property type="match status" value="1"/>
</dbReference>
<feature type="transmembrane region" description="Helical" evidence="6">
    <location>
        <begin position="94"/>
        <end position="116"/>
    </location>
</feature>
<reference evidence="8 9" key="1">
    <citation type="submission" date="2018-07" db="EMBL/GenBank/DDBJ databases">
        <title>Genomic Encyclopedia of Type Strains, Phase IV (KMG-IV): sequencing the most valuable type-strain genomes for metagenomic binning, comparative biology and taxonomic classification.</title>
        <authorList>
            <person name="Goeker M."/>
        </authorList>
    </citation>
    <scope>NUCLEOTIDE SEQUENCE [LARGE SCALE GENOMIC DNA]</scope>
    <source>
        <strain evidence="8 9">DSM 4134</strain>
    </source>
</reference>
<comment type="caution">
    <text evidence="8">The sequence shown here is derived from an EMBL/GenBank/DDBJ whole genome shotgun (WGS) entry which is preliminary data.</text>
</comment>
<evidence type="ECO:0000313" key="8">
    <source>
        <dbReference type="EMBL" id="RED99576.1"/>
    </source>
</evidence>
<protein>
    <submittedName>
        <fullName evidence="8">EamA-like transporter family protein</fullName>
    </submittedName>
</protein>
<evidence type="ECO:0000256" key="6">
    <source>
        <dbReference type="SAM" id="Phobius"/>
    </source>
</evidence>
<dbReference type="Proteomes" id="UP000256779">
    <property type="component" value="Unassembled WGS sequence"/>
</dbReference>
<comment type="subcellular location">
    <subcellularLocation>
        <location evidence="1">Membrane</location>
        <topology evidence="1">Multi-pass membrane protein</topology>
    </subcellularLocation>
</comment>
<feature type="transmembrane region" description="Helical" evidence="6">
    <location>
        <begin position="68"/>
        <end position="88"/>
    </location>
</feature>
<feature type="transmembrane region" description="Helical" evidence="6">
    <location>
        <begin position="247"/>
        <end position="266"/>
    </location>
</feature>
<gene>
    <name evidence="8" type="ORF">C7460_108198</name>
</gene>
<accession>A0A3D9L398</accession>
<evidence type="ECO:0000256" key="1">
    <source>
        <dbReference type="ARBA" id="ARBA00004141"/>
    </source>
</evidence>
<dbReference type="InterPro" id="IPR000620">
    <property type="entry name" value="EamA_dom"/>
</dbReference>
<feature type="transmembrane region" description="Helical" evidence="6">
    <location>
        <begin position="214"/>
        <end position="235"/>
    </location>
</feature>
<name>A0A3D9L398_MARFU</name>
<proteinExistence type="inferred from homology"/>